<dbReference type="RefSeq" id="WP_142819813.1">
    <property type="nucleotide sequence ID" value="NZ_CP035503.1"/>
</dbReference>
<keyword evidence="7" id="KW-1185">Reference proteome</keyword>
<organism evidence="6 7">
    <name type="scientific">Rhodoferax sediminis</name>
    <dbReference type="NCBI Taxonomy" id="2509614"/>
    <lineage>
        <taxon>Bacteria</taxon>
        <taxon>Pseudomonadati</taxon>
        <taxon>Pseudomonadota</taxon>
        <taxon>Betaproteobacteria</taxon>
        <taxon>Burkholderiales</taxon>
        <taxon>Comamonadaceae</taxon>
        <taxon>Rhodoferax</taxon>
    </lineage>
</organism>
<evidence type="ECO:0000256" key="3">
    <source>
        <dbReference type="ARBA" id="ARBA00022989"/>
    </source>
</evidence>
<keyword evidence="4 5" id="KW-0472">Membrane</keyword>
<gene>
    <name evidence="6" type="ORF">EUB48_14495</name>
</gene>
<keyword evidence="3 5" id="KW-1133">Transmembrane helix</keyword>
<proteinExistence type="predicted"/>
<reference evidence="6 7" key="1">
    <citation type="submission" date="2019-01" db="EMBL/GenBank/DDBJ databases">
        <title>Genomic insights into a novel species Rhodoferax sp.</title>
        <authorList>
            <person name="Jin L."/>
        </authorList>
    </citation>
    <scope>NUCLEOTIDE SEQUENCE [LARGE SCALE GENOMIC DNA]</scope>
    <source>
        <strain evidence="6 7">CHu59-6-5</strain>
    </source>
</reference>
<dbReference type="PANTHER" id="PTHR12714:SF24">
    <property type="entry name" value="SLR1182 PROTEIN"/>
    <property type="match status" value="1"/>
</dbReference>
<dbReference type="Proteomes" id="UP000316798">
    <property type="component" value="Chromosome"/>
</dbReference>
<protein>
    <submittedName>
        <fullName evidence="6">Isoprenylcysteine carboxylmethyltransferase family protein</fullName>
    </submittedName>
</protein>
<evidence type="ECO:0000256" key="4">
    <source>
        <dbReference type="ARBA" id="ARBA00023136"/>
    </source>
</evidence>
<sequence length="153" mass="16623">MQALELKIPPPVVTALAAAAMWGIAVLAPLVDVPAALRVPAAVVLALMGAAFDLSGVVAFRRGQTTVNPMKPDKAAALVCSGVYRLTRNPMYVGLVFVLVAWAVYLSCAWALLGPVAFVLYMNRFQIQPEERALSKLFGSRYEDYKSGVRRWL</sequence>
<dbReference type="Pfam" id="PF04191">
    <property type="entry name" value="PEMT"/>
    <property type="match status" value="1"/>
</dbReference>
<dbReference type="PANTHER" id="PTHR12714">
    <property type="entry name" value="PROTEIN-S ISOPRENYLCYSTEINE O-METHYLTRANSFERASE"/>
    <property type="match status" value="1"/>
</dbReference>
<dbReference type="OrthoDB" id="9811969at2"/>
<name>A0A515DD81_9BURK</name>
<dbReference type="GO" id="GO:0032259">
    <property type="term" value="P:methylation"/>
    <property type="evidence" value="ECO:0007669"/>
    <property type="project" value="UniProtKB-KW"/>
</dbReference>
<feature type="transmembrane region" description="Helical" evidence="5">
    <location>
        <begin position="37"/>
        <end position="60"/>
    </location>
</feature>
<accession>A0A515DD81</accession>
<feature type="transmembrane region" description="Helical" evidence="5">
    <location>
        <begin position="92"/>
        <end position="113"/>
    </location>
</feature>
<dbReference type="GO" id="GO:0008168">
    <property type="term" value="F:methyltransferase activity"/>
    <property type="evidence" value="ECO:0007669"/>
    <property type="project" value="UniProtKB-KW"/>
</dbReference>
<dbReference type="InterPro" id="IPR007318">
    <property type="entry name" value="Phopholipid_MeTrfase"/>
</dbReference>
<comment type="subcellular location">
    <subcellularLocation>
        <location evidence="1">Endomembrane system</location>
        <topology evidence="1">Multi-pass membrane protein</topology>
    </subcellularLocation>
</comment>
<keyword evidence="6" id="KW-0489">Methyltransferase</keyword>
<feature type="transmembrane region" description="Helical" evidence="5">
    <location>
        <begin position="12"/>
        <end position="31"/>
    </location>
</feature>
<dbReference type="AlphaFoldDB" id="A0A515DD81"/>
<dbReference type="EMBL" id="CP035503">
    <property type="protein sequence ID" value="QDL38364.1"/>
    <property type="molecule type" value="Genomic_DNA"/>
</dbReference>
<evidence type="ECO:0000256" key="1">
    <source>
        <dbReference type="ARBA" id="ARBA00004127"/>
    </source>
</evidence>
<keyword evidence="2 5" id="KW-0812">Transmembrane</keyword>
<evidence type="ECO:0000256" key="2">
    <source>
        <dbReference type="ARBA" id="ARBA00022692"/>
    </source>
</evidence>
<evidence type="ECO:0000256" key="5">
    <source>
        <dbReference type="SAM" id="Phobius"/>
    </source>
</evidence>
<dbReference type="Gene3D" id="1.20.120.1630">
    <property type="match status" value="1"/>
</dbReference>
<evidence type="ECO:0000313" key="6">
    <source>
        <dbReference type="EMBL" id="QDL38364.1"/>
    </source>
</evidence>
<evidence type="ECO:0000313" key="7">
    <source>
        <dbReference type="Proteomes" id="UP000316798"/>
    </source>
</evidence>
<dbReference type="KEGG" id="rhf:EUB48_14495"/>
<dbReference type="GO" id="GO:0012505">
    <property type="term" value="C:endomembrane system"/>
    <property type="evidence" value="ECO:0007669"/>
    <property type="project" value="UniProtKB-SubCell"/>
</dbReference>
<keyword evidence="6" id="KW-0808">Transferase</keyword>